<keyword evidence="2" id="KW-1133">Transmembrane helix</keyword>
<feature type="transmembrane region" description="Helical" evidence="2">
    <location>
        <begin position="334"/>
        <end position="354"/>
    </location>
</feature>
<dbReference type="Proteomes" id="UP001302812">
    <property type="component" value="Unassembled WGS sequence"/>
</dbReference>
<dbReference type="RefSeq" id="XP_064669891.1">
    <property type="nucleotide sequence ID" value="XM_064817722.1"/>
</dbReference>
<evidence type="ECO:0000313" key="4">
    <source>
        <dbReference type="EMBL" id="KAK4112321.1"/>
    </source>
</evidence>
<dbReference type="GeneID" id="89941847"/>
<keyword evidence="5" id="KW-1185">Reference proteome</keyword>
<reference evidence="4" key="1">
    <citation type="journal article" date="2023" name="Mol. Phylogenet. Evol.">
        <title>Genome-scale phylogeny and comparative genomics of the fungal order Sordariales.</title>
        <authorList>
            <person name="Hensen N."/>
            <person name="Bonometti L."/>
            <person name="Westerberg I."/>
            <person name="Brannstrom I.O."/>
            <person name="Guillou S."/>
            <person name="Cros-Aarteil S."/>
            <person name="Calhoun S."/>
            <person name="Haridas S."/>
            <person name="Kuo A."/>
            <person name="Mondo S."/>
            <person name="Pangilinan J."/>
            <person name="Riley R."/>
            <person name="LaButti K."/>
            <person name="Andreopoulos B."/>
            <person name="Lipzen A."/>
            <person name="Chen C."/>
            <person name="Yan M."/>
            <person name="Daum C."/>
            <person name="Ng V."/>
            <person name="Clum A."/>
            <person name="Steindorff A."/>
            <person name="Ohm R.A."/>
            <person name="Martin F."/>
            <person name="Silar P."/>
            <person name="Natvig D.O."/>
            <person name="Lalanne C."/>
            <person name="Gautier V."/>
            <person name="Ament-Velasquez S.L."/>
            <person name="Kruys A."/>
            <person name="Hutchinson M.I."/>
            <person name="Powell A.J."/>
            <person name="Barry K."/>
            <person name="Miller A.N."/>
            <person name="Grigoriev I.V."/>
            <person name="Debuchy R."/>
            <person name="Gladieux P."/>
            <person name="Hiltunen Thoren M."/>
            <person name="Johannesson H."/>
        </authorList>
    </citation>
    <scope>NUCLEOTIDE SEQUENCE</scope>
    <source>
        <strain evidence="4">CBS 508.74</strain>
    </source>
</reference>
<dbReference type="PANTHER" id="PTHR34502:SF5">
    <property type="entry name" value="DUF6594 DOMAIN-CONTAINING PROTEIN"/>
    <property type="match status" value="1"/>
</dbReference>
<evidence type="ECO:0000313" key="5">
    <source>
        <dbReference type="Proteomes" id="UP001302812"/>
    </source>
</evidence>
<keyword evidence="2" id="KW-0812">Transmembrane</keyword>
<feature type="region of interest" description="Disordered" evidence="1">
    <location>
        <begin position="25"/>
        <end position="71"/>
    </location>
</feature>
<evidence type="ECO:0000256" key="2">
    <source>
        <dbReference type="SAM" id="Phobius"/>
    </source>
</evidence>
<keyword evidence="2" id="KW-0472">Membrane</keyword>
<accession>A0AAN6TDP9</accession>
<gene>
    <name evidence="4" type="ORF">N656DRAFT_798132</name>
</gene>
<feature type="transmembrane region" description="Helical" evidence="2">
    <location>
        <begin position="361"/>
        <end position="379"/>
    </location>
</feature>
<evidence type="ECO:0000256" key="1">
    <source>
        <dbReference type="SAM" id="MobiDB-lite"/>
    </source>
</evidence>
<dbReference type="InterPro" id="IPR046529">
    <property type="entry name" value="DUF6594"/>
</dbReference>
<organism evidence="4 5">
    <name type="scientific">Canariomyces notabilis</name>
    <dbReference type="NCBI Taxonomy" id="2074819"/>
    <lineage>
        <taxon>Eukaryota</taxon>
        <taxon>Fungi</taxon>
        <taxon>Dikarya</taxon>
        <taxon>Ascomycota</taxon>
        <taxon>Pezizomycotina</taxon>
        <taxon>Sordariomycetes</taxon>
        <taxon>Sordariomycetidae</taxon>
        <taxon>Sordariales</taxon>
        <taxon>Chaetomiaceae</taxon>
        <taxon>Canariomyces</taxon>
    </lineage>
</organism>
<feature type="domain" description="DUF6594" evidence="3">
    <location>
        <begin position="77"/>
        <end position="400"/>
    </location>
</feature>
<proteinExistence type="predicted"/>
<dbReference type="PANTHER" id="PTHR34502">
    <property type="entry name" value="DUF6594 DOMAIN-CONTAINING PROTEIN-RELATED"/>
    <property type="match status" value="1"/>
</dbReference>
<feature type="transmembrane region" description="Helical" evidence="2">
    <location>
        <begin position="385"/>
        <end position="403"/>
    </location>
</feature>
<feature type="compositionally biased region" description="Low complexity" evidence="1">
    <location>
        <begin position="25"/>
        <end position="44"/>
    </location>
</feature>
<comment type="caution">
    <text evidence="4">The sequence shown here is derived from an EMBL/GenBank/DDBJ whole genome shotgun (WGS) entry which is preliminary data.</text>
</comment>
<name>A0AAN6TDP9_9PEZI</name>
<reference evidence="4" key="2">
    <citation type="submission" date="2023-05" db="EMBL/GenBank/DDBJ databases">
        <authorList>
            <consortium name="Lawrence Berkeley National Laboratory"/>
            <person name="Steindorff A."/>
            <person name="Hensen N."/>
            <person name="Bonometti L."/>
            <person name="Westerberg I."/>
            <person name="Brannstrom I.O."/>
            <person name="Guillou S."/>
            <person name="Cros-Aarteil S."/>
            <person name="Calhoun S."/>
            <person name="Haridas S."/>
            <person name="Kuo A."/>
            <person name="Mondo S."/>
            <person name="Pangilinan J."/>
            <person name="Riley R."/>
            <person name="Labutti K."/>
            <person name="Andreopoulos B."/>
            <person name="Lipzen A."/>
            <person name="Chen C."/>
            <person name="Yanf M."/>
            <person name="Daum C."/>
            <person name="Ng V."/>
            <person name="Clum A."/>
            <person name="Ohm R."/>
            <person name="Martin F."/>
            <person name="Silar P."/>
            <person name="Natvig D."/>
            <person name="Lalanne C."/>
            <person name="Gautier V."/>
            <person name="Ament-Velasquez S.L."/>
            <person name="Kruys A."/>
            <person name="Hutchinson M.I."/>
            <person name="Powell A.J."/>
            <person name="Barry K."/>
            <person name="Miller A.N."/>
            <person name="Grigoriev I.V."/>
            <person name="Debuchy R."/>
            <person name="Gladieux P."/>
            <person name="Thoren M.H."/>
            <person name="Johannesson H."/>
        </authorList>
    </citation>
    <scope>NUCLEOTIDE SEQUENCE</scope>
    <source>
        <strain evidence="4">CBS 508.74</strain>
    </source>
</reference>
<dbReference type="EMBL" id="MU853342">
    <property type="protein sequence ID" value="KAK4112321.1"/>
    <property type="molecule type" value="Genomic_DNA"/>
</dbReference>
<sequence>MSSPYIPATPNLMTDFDASTVCTDSTGSPLTGSGSGARGTTATSVTNSPTLPRGAGSILPSPQPSGDYHGEKLEIGWPGLAQELARNPALEAFPRFRELNVKNLLYYQVEITELESQLKKIEWTDHYTGIKPQSLYAKRADKMLFAGRAGDEPDPVGTQRQLVYKIRQLLKEYNEALLQHAQITAMPHPNYVNIDCLQLKMHEDSIHRIRGTGEKAWGDPDKPKEVPSPAPLQNIRPLLLALFWKREARRDDRDLVAVNPPPKLDNFTYWISHDFIPFYHVHIRPKLRDTRKKIRKFLCQWNDGVQDSENQRREGVNTEPVVYRRAVMLQFTSGAATVVACLLPTLAIGILTTAETRLQRLLYIGGFTALFAIGVQWLADANTSRVQVFTATAAFSAVLVVFVQGQ</sequence>
<dbReference type="AlphaFoldDB" id="A0AAN6TDP9"/>
<evidence type="ECO:0000259" key="3">
    <source>
        <dbReference type="Pfam" id="PF20237"/>
    </source>
</evidence>
<protein>
    <recommendedName>
        <fullName evidence="3">DUF6594 domain-containing protein</fullName>
    </recommendedName>
</protein>
<dbReference type="Pfam" id="PF20237">
    <property type="entry name" value="DUF6594"/>
    <property type="match status" value="1"/>
</dbReference>